<gene>
    <name evidence="1" type="ORF">G436_1387</name>
</gene>
<evidence type="ECO:0000313" key="1">
    <source>
        <dbReference type="EMBL" id="ALE38589.1"/>
    </source>
</evidence>
<dbReference type="PATRIC" id="fig|1279460.3.peg.1398"/>
<proteinExistence type="predicted"/>
<name>A0A0M4N7A2_LEPIR</name>
<dbReference type="Proteomes" id="UP000056502">
    <property type="component" value="Chromosome I"/>
</dbReference>
<organism evidence="1">
    <name type="scientific">Leptospira interrogans serovar Hardjo str. Norma</name>
    <dbReference type="NCBI Taxonomy" id="1279460"/>
    <lineage>
        <taxon>Bacteria</taxon>
        <taxon>Pseudomonadati</taxon>
        <taxon>Spirochaetota</taxon>
        <taxon>Spirochaetia</taxon>
        <taxon>Leptospirales</taxon>
        <taxon>Leptospiraceae</taxon>
        <taxon>Leptospira</taxon>
    </lineage>
</organism>
<dbReference type="AlphaFoldDB" id="A0A0M4N7A2"/>
<reference evidence="1 2" key="1">
    <citation type="journal article" date="2015" name="Genome Announc.">
        <title>Whole-Genome Sequence of Leptospira interrogans Serovar Hardjo Subtype Hardjoprajitno Strain Norma, Isolated from Cattle in a Leptospirosis Outbreak in Brazil.</title>
        <authorList>
            <person name="Cosate M.R."/>
            <person name="Soares S.C."/>
            <person name="Mendes T.A."/>
            <person name="Raittz R.T."/>
            <person name="Moreira E.C."/>
            <person name="Leite R."/>
            <person name="Fernandes G.R."/>
            <person name="Haddad J.P."/>
            <person name="Ortega J.M."/>
        </authorList>
    </citation>
    <scope>NUCLEOTIDE SEQUENCE [LARGE SCALE GENOMIC DNA]</scope>
    <source>
        <strain evidence="1 2">Norma</strain>
    </source>
</reference>
<accession>A0A0M4N7A2</accession>
<sequence>MWGWLWFFMDRKIIITFALELALNLRFITRFKILVFIGMSQVKG</sequence>
<evidence type="ECO:0000313" key="2">
    <source>
        <dbReference type="Proteomes" id="UP000056502"/>
    </source>
</evidence>
<dbReference type="EMBL" id="CP012603">
    <property type="protein sequence ID" value="ALE38589.1"/>
    <property type="molecule type" value="Genomic_DNA"/>
</dbReference>
<protein>
    <submittedName>
        <fullName evidence="1">Uncharacterized protein</fullName>
    </submittedName>
</protein>